<feature type="active site" evidence="4">
    <location>
        <position position="180"/>
    </location>
</feature>
<dbReference type="Proteomes" id="UP000008871">
    <property type="component" value="Chromosome"/>
</dbReference>
<accession>Q0VTJ2</accession>
<evidence type="ECO:0000256" key="2">
    <source>
        <dbReference type="ARBA" id="ARBA00039140"/>
    </source>
</evidence>
<sequence length="343" mass="37446">MTAPGRVGVIADSTLQGHLLSSAVKSQGYQVVVSTEPETLEDRWLETDALDLLVVDLSSEDRWQQFLDDLLERAEVPILFCDGQAPARTDVLYPKWERRLVTKLVSFIGKPAAEERLEVIPARPPQVRIPQPREFHAIRPGDRPRQVWVLGASLGGPAAVKRFLDCLPANLPVAFVLAQHIDGRFLDTLCGVLGRDNSIHCKIGVDGEALRHGELAIVPVKYAVRFRHDGRIQSTGAPWEGPYAPSIDQVIQYGGEGFARACGAILFSGMGNDGAIAAPRLAATGCPVWAQSAETCAVSSQPDSVRETGCVSFSGSPEQLALQLVERVRRELTQNPFPMHPEY</sequence>
<dbReference type="GO" id="GO:0006935">
    <property type="term" value="P:chemotaxis"/>
    <property type="evidence" value="ECO:0007669"/>
    <property type="project" value="UniProtKB-UniRule"/>
</dbReference>
<dbReference type="GO" id="GO:0000156">
    <property type="term" value="F:phosphorelay response regulator activity"/>
    <property type="evidence" value="ECO:0007669"/>
    <property type="project" value="InterPro"/>
</dbReference>
<evidence type="ECO:0000256" key="4">
    <source>
        <dbReference type="PROSITE-ProRule" id="PRU00050"/>
    </source>
</evidence>
<reference evidence="6 7" key="1">
    <citation type="journal article" date="2006" name="Nat. Biotechnol.">
        <title>Genome sequence of the ubiquitous hydrocarbon-degrading marine bacterium Alcanivorax borkumensis.</title>
        <authorList>
            <person name="Schneiker S."/>
            <person name="Martins dos Santos V.A.P."/>
            <person name="Bartels D."/>
            <person name="Bekel T."/>
            <person name="Brecht M."/>
            <person name="Buhrmester J."/>
            <person name="Chernikova T.N."/>
            <person name="Denaro R."/>
            <person name="Ferrer M."/>
            <person name="Gertler C."/>
            <person name="Goesmann A."/>
            <person name="Golyshina O.V."/>
            <person name="Kaminski F."/>
            <person name="Khachane A.N."/>
            <person name="Lang S."/>
            <person name="Linke B."/>
            <person name="McHardy A.C."/>
            <person name="Meyer F."/>
            <person name="Nechitaylo T."/>
            <person name="Puehler A."/>
            <person name="Regenhardt D."/>
            <person name="Rupp O."/>
            <person name="Sabirova J.S."/>
            <person name="Selbitschka W."/>
            <person name="Yakimov M.M."/>
            <person name="Timmis K.N."/>
            <person name="Vorhoelter F.-J."/>
            <person name="Weidner S."/>
            <person name="Kaiser O."/>
            <person name="Golyshin P.N."/>
        </authorList>
    </citation>
    <scope>NUCLEOTIDE SEQUENCE [LARGE SCALE GENOMIC DNA]</scope>
    <source>
        <strain evidence="7">ATCC 700651 / DSM 11573 / NCIMB 13689 / SK2</strain>
    </source>
</reference>
<dbReference type="AlphaFoldDB" id="Q0VTJ2"/>
<dbReference type="HOGENOM" id="CLU_064504_0_0_6"/>
<dbReference type="Pfam" id="PF01339">
    <property type="entry name" value="CheB_methylest"/>
    <property type="match status" value="1"/>
</dbReference>
<dbReference type="InterPro" id="IPR035909">
    <property type="entry name" value="CheB_C"/>
</dbReference>
<evidence type="ECO:0000256" key="1">
    <source>
        <dbReference type="ARBA" id="ARBA00022801"/>
    </source>
</evidence>
<evidence type="ECO:0000313" key="7">
    <source>
        <dbReference type="Proteomes" id="UP000008871"/>
    </source>
</evidence>
<dbReference type="eggNOG" id="COG2201">
    <property type="taxonomic scope" value="Bacteria"/>
</dbReference>
<dbReference type="GO" id="GO:0008984">
    <property type="term" value="F:protein-glutamate methylesterase activity"/>
    <property type="evidence" value="ECO:0007669"/>
    <property type="project" value="UniProtKB-EC"/>
</dbReference>
<dbReference type="KEGG" id="abo:ABO_0103"/>
<organism evidence="6 7">
    <name type="scientific">Alcanivorax borkumensis (strain ATCC 700651 / DSM 11573 / NCIMB 13689 / SK2)</name>
    <dbReference type="NCBI Taxonomy" id="393595"/>
    <lineage>
        <taxon>Bacteria</taxon>
        <taxon>Pseudomonadati</taxon>
        <taxon>Pseudomonadota</taxon>
        <taxon>Gammaproteobacteria</taxon>
        <taxon>Oceanospirillales</taxon>
        <taxon>Alcanivoracaceae</taxon>
        <taxon>Alcanivorax</taxon>
    </lineage>
</organism>
<dbReference type="InterPro" id="IPR000673">
    <property type="entry name" value="Sig_transdc_resp-reg_Me-estase"/>
</dbReference>
<protein>
    <recommendedName>
        <fullName evidence="2">protein-glutamate methylesterase</fullName>
        <ecNumber evidence="2">3.1.1.61</ecNumber>
    </recommendedName>
</protein>
<dbReference type="GO" id="GO:0005737">
    <property type="term" value="C:cytoplasm"/>
    <property type="evidence" value="ECO:0007669"/>
    <property type="project" value="InterPro"/>
</dbReference>
<name>Q0VTJ2_ALCBS</name>
<evidence type="ECO:0000313" key="6">
    <source>
        <dbReference type="EMBL" id="CAL15551.1"/>
    </source>
</evidence>
<keyword evidence="7" id="KW-1185">Reference proteome</keyword>
<dbReference type="PANTHER" id="PTHR42872">
    <property type="entry name" value="PROTEIN-GLUTAMATE METHYLESTERASE/PROTEIN-GLUTAMINE GLUTAMINASE"/>
    <property type="match status" value="1"/>
</dbReference>
<dbReference type="STRING" id="393595.ABO_0103"/>
<keyword evidence="1 4" id="KW-0378">Hydrolase</keyword>
<evidence type="ECO:0000256" key="3">
    <source>
        <dbReference type="ARBA" id="ARBA00048267"/>
    </source>
</evidence>
<feature type="active site" evidence="4">
    <location>
        <position position="153"/>
    </location>
</feature>
<dbReference type="EC" id="3.1.1.61" evidence="2"/>
<gene>
    <name evidence="6" type="primary">cheB</name>
    <name evidence="6" type="ordered locus">ABO_0103</name>
</gene>
<dbReference type="RefSeq" id="WP_011587401.1">
    <property type="nucleotide sequence ID" value="NC_008260.1"/>
</dbReference>
<dbReference type="Gene3D" id="3.40.50.180">
    <property type="entry name" value="Methylesterase CheB, C-terminal domain"/>
    <property type="match status" value="1"/>
</dbReference>
<evidence type="ECO:0000259" key="5">
    <source>
        <dbReference type="PROSITE" id="PS50122"/>
    </source>
</evidence>
<dbReference type="PANTHER" id="PTHR42872:SF6">
    <property type="entry name" value="PROTEIN-GLUTAMATE METHYLESTERASE_PROTEIN-GLUTAMINE GLUTAMINASE"/>
    <property type="match status" value="1"/>
</dbReference>
<dbReference type="Gene3D" id="3.40.50.2300">
    <property type="match status" value="1"/>
</dbReference>
<comment type="catalytic activity">
    <reaction evidence="3">
        <text>[protein]-L-glutamate 5-O-methyl ester + H2O = L-glutamyl-[protein] + methanol + H(+)</text>
        <dbReference type="Rhea" id="RHEA:23236"/>
        <dbReference type="Rhea" id="RHEA-COMP:10208"/>
        <dbReference type="Rhea" id="RHEA-COMP:10311"/>
        <dbReference type="ChEBI" id="CHEBI:15377"/>
        <dbReference type="ChEBI" id="CHEBI:15378"/>
        <dbReference type="ChEBI" id="CHEBI:17790"/>
        <dbReference type="ChEBI" id="CHEBI:29973"/>
        <dbReference type="ChEBI" id="CHEBI:82795"/>
        <dbReference type="EC" id="3.1.1.61"/>
    </reaction>
</comment>
<dbReference type="PROSITE" id="PS50122">
    <property type="entry name" value="CHEB"/>
    <property type="match status" value="1"/>
</dbReference>
<keyword evidence="4" id="KW-0145">Chemotaxis</keyword>
<proteinExistence type="predicted"/>
<dbReference type="SUPFAM" id="SSF52738">
    <property type="entry name" value="Methylesterase CheB, C-terminal domain"/>
    <property type="match status" value="1"/>
</dbReference>
<feature type="active site" evidence="4">
    <location>
        <position position="273"/>
    </location>
</feature>
<feature type="domain" description="CheB-type methylesterase" evidence="5">
    <location>
        <begin position="140"/>
        <end position="331"/>
    </location>
</feature>
<dbReference type="EMBL" id="AM286690">
    <property type="protein sequence ID" value="CAL15551.1"/>
    <property type="molecule type" value="Genomic_DNA"/>
</dbReference>
<dbReference type="OrthoDB" id="9793421at2"/>